<evidence type="ECO:0000259" key="6">
    <source>
        <dbReference type="Pfam" id="PF01593"/>
    </source>
</evidence>
<dbReference type="PANTHER" id="PTHR10668">
    <property type="entry name" value="PHYTOENE DEHYDROGENASE"/>
    <property type="match status" value="1"/>
</dbReference>
<name>A0A8H3VYE3_9PEZI</name>
<protein>
    <recommendedName>
        <fullName evidence="5">Pyridine nucleotide-disulfide oxidoreductase domain-containing protein 2</fullName>
    </recommendedName>
</protein>
<evidence type="ECO:0000256" key="1">
    <source>
        <dbReference type="ARBA" id="ARBA00004305"/>
    </source>
</evidence>
<evidence type="ECO:0000313" key="7">
    <source>
        <dbReference type="EMBL" id="KAF0315987.1"/>
    </source>
</evidence>
<proteinExistence type="inferred from homology"/>
<dbReference type="SUPFAM" id="SSF51905">
    <property type="entry name" value="FAD/NAD(P)-binding domain"/>
    <property type="match status" value="1"/>
</dbReference>
<dbReference type="GO" id="GO:0016491">
    <property type="term" value="F:oxidoreductase activity"/>
    <property type="evidence" value="ECO:0007669"/>
    <property type="project" value="InterPro"/>
</dbReference>
<reference evidence="7 8" key="1">
    <citation type="submission" date="2019-12" db="EMBL/GenBank/DDBJ databases">
        <title>A genome sequence resource for the geographically widespread anthracnose pathogen Colletotrichum asianum.</title>
        <authorList>
            <person name="Meng Y."/>
        </authorList>
    </citation>
    <scope>NUCLEOTIDE SEQUENCE [LARGE SCALE GENOMIC DNA]</scope>
    <source>
        <strain evidence="7 8">ICMP 18580</strain>
    </source>
</reference>
<dbReference type="InterPro" id="IPR036188">
    <property type="entry name" value="FAD/NAD-bd_sf"/>
</dbReference>
<evidence type="ECO:0000256" key="3">
    <source>
        <dbReference type="ARBA" id="ARBA00037217"/>
    </source>
</evidence>
<comment type="similarity">
    <text evidence="2">Belongs to the carotenoid/retinoid oxidoreductase family.</text>
</comment>
<dbReference type="Gene3D" id="3.50.50.60">
    <property type="entry name" value="FAD/NAD(P)-binding domain"/>
    <property type="match status" value="2"/>
</dbReference>
<dbReference type="GO" id="GO:0005759">
    <property type="term" value="C:mitochondrial matrix"/>
    <property type="evidence" value="ECO:0007669"/>
    <property type="project" value="UniProtKB-SubCell"/>
</dbReference>
<dbReference type="Gene3D" id="3.90.660.50">
    <property type="match status" value="1"/>
</dbReference>
<organism evidence="7 8">
    <name type="scientific">Colletotrichum asianum</name>
    <dbReference type="NCBI Taxonomy" id="702518"/>
    <lineage>
        <taxon>Eukaryota</taxon>
        <taxon>Fungi</taxon>
        <taxon>Dikarya</taxon>
        <taxon>Ascomycota</taxon>
        <taxon>Pezizomycotina</taxon>
        <taxon>Sordariomycetes</taxon>
        <taxon>Hypocreomycetidae</taxon>
        <taxon>Glomerellales</taxon>
        <taxon>Glomerellaceae</taxon>
        <taxon>Colletotrichum</taxon>
        <taxon>Colletotrichum gloeosporioides species complex</taxon>
    </lineage>
</organism>
<dbReference type="Pfam" id="PF01593">
    <property type="entry name" value="Amino_oxidase"/>
    <property type="match status" value="1"/>
</dbReference>
<accession>A0A8H3VYE3</accession>
<comment type="subunit">
    <text evidence="4">Interacts with COX5B; this interaction may contribute to localize PYROXD2 to the inner face of the inner mitochondrial membrane.</text>
</comment>
<dbReference type="AlphaFoldDB" id="A0A8H3VYE3"/>
<comment type="caution">
    <text evidence="7">The sequence shown here is derived from an EMBL/GenBank/DDBJ whole genome shotgun (WGS) entry which is preliminary data.</text>
</comment>
<sequence>MTADFSKLGRLTLEPESKDWDIIVVGSGHNGLTTAAYLAAAGKKVLVLERASYAGGGVAGLQMAEEGFISERHSAIHQMILANPLIANDELGLQAKYGLKYLQLDPCYAIVMEDRVLPIYRERHRTVEAIREAAPEDADAYEKFVDISRKITDLLMPSMFEPPRDTSAEIASSGFAEEIATVGASSSLDIIQRYFKNEILQVALLRFVTEIQLAHPTTKGTGLMVYLAFGLVDRYGLAVPEGSGTAFTESVIRCIKDHGGDIKLDTEVIKVIAENGRAVGVRTRFGELRAREAVVGQIHPHKLDQLVDGLDESVTASALKTRVSEFTLFVIHAALERPLKFKAGPLADRSVMNTCCPGTLKDLLKSYDDMALGLLPEKIMIGASCVSSADPTRCPPGKSLLHCVVMCKAEPADGGWEGWDRRRDDWVQKVFAYFSKYLDNFTPDIVRSYHAVAPPDHQSDSPSFQRGDICGLSMAADQMGLSRPTPALAQYRVPGVKGLYLAGPFMHPGGGVWGGGRPVAKRVMEDLGLDFDKTFVAKSSAHL</sequence>
<dbReference type="Proteomes" id="UP000434172">
    <property type="component" value="Unassembled WGS sequence"/>
</dbReference>
<keyword evidence="8" id="KW-1185">Reference proteome</keyword>
<evidence type="ECO:0000256" key="4">
    <source>
        <dbReference type="ARBA" id="ARBA00038825"/>
    </source>
</evidence>
<dbReference type="OrthoDB" id="7777654at2759"/>
<evidence type="ECO:0000256" key="2">
    <source>
        <dbReference type="ARBA" id="ARBA00006046"/>
    </source>
</evidence>
<gene>
    <name evidence="7" type="ORF">GQ607_016746</name>
</gene>
<comment type="function">
    <text evidence="3">Probable oxidoreductase that may play a role as regulator of mitochondrial function.</text>
</comment>
<comment type="subcellular location">
    <subcellularLocation>
        <location evidence="1">Mitochondrion matrix</location>
    </subcellularLocation>
</comment>
<dbReference type="InterPro" id="IPR002937">
    <property type="entry name" value="Amino_oxidase"/>
</dbReference>
<feature type="domain" description="Amine oxidase" evidence="6">
    <location>
        <begin position="31"/>
        <end position="510"/>
    </location>
</feature>
<evidence type="ECO:0000256" key="5">
    <source>
        <dbReference type="ARBA" id="ARBA00040298"/>
    </source>
</evidence>
<evidence type="ECO:0000313" key="8">
    <source>
        <dbReference type="Proteomes" id="UP000434172"/>
    </source>
</evidence>
<dbReference type="PANTHER" id="PTHR10668:SF103">
    <property type="entry name" value="PYRIDINE NUCLEOTIDE-DISULFIDE OXIDOREDUCTASE DOMAIN-CONTAINING PROTEIN 2"/>
    <property type="match status" value="1"/>
</dbReference>
<dbReference type="EMBL" id="WOWK01000176">
    <property type="protein sequence ID" value="KAF0315987.1"/>
    <property type="molecule type" value="Genomic_DNA"/>
</dbReference>